<protein>
    <submittedName>
        <fullName evidence="1">Uncharacterized protein</fullName>
    </submittedName>
</protein>
<evidence type="ECO:0000313" key="2">
    <source>
        <dbReference type="Proteomes" id="UP000202086"/>
    </source>
</evidence>
<dbReference type="EMBL" id="KC292029">
    <property type="protein sequence ID" value="AGM11939.1"/>
    <property type="molecule type" value="Genomic_DNA"/>
</dbReference>
<dbReference type="Proteomes" id="UP000202086">
    <property type="component" value="Segment"/>
</dbReference>
<dbReference type="RefSeq" id="YP_008059640.1">
    <property type="nucleotide sequence ID" value="NC_021330.1"/>
</dbReference>
<keyword evidence="2" id="KW-1185">Reference proteome</keyword>
<dbReference type="GeneID" id="16193455"/>
<gene>
    <name evidence="1" type="primary">79</name>
    <name evidence="1" type="ORF">DNAM5_79</name>
</gene>
<name>R4T854_9CAUD</name>
<organism evidence="1 2">
    <name type="scientific">Haloarcula californiae tailed virus 1</name>
    <dbReference type="NCBI Taxonomy" id="1273746"/>
    <lineage>
        <taxon>Viruses</taxon>
        <taxon>Duplodnaviria</taxon>
        <taxon>Heunggongvirae</taxon>
        <taxon>Uroviricota</taxon>
        <taxon>Caudoviricetes</taxon>
        <taxon>Thumleimavirales</taxon>
        <taxon>Druskaviridae</taxon>
        <taxon>Hacavirus</taxon>
        <taxon>Hacavirus italiense</taxon>
        <taxon>Hacavirus HCTV1</taxon>
    </lineage>
</organism>
<sequence length="81" mass="9174">MSETRHESHEYECGDCGWVGSAYDMDGVTIKGLPSMPAGRRDLGYDCPDCGNVIGAMRMRPDGPNDYEHFWDEMNGERREL</sequence>
<proteinExistence type="predicted"/>
<reference evidence="1 2" key="1">
    <citation type="submission" date="2012-12" db="EMBL/GenBank/DDBJ databases">
        <authorList>
            <person name="Sencilo A."/>
            <person name="Jacobs-Sera D."/>
            <person name="Russell D.A."/>
            <person name="Ko C."/>
            <person name="Atanasova N."/>
            <person name="Osterlund E."/>
            <person name="Oksanen H.M."/>
            <person name="Bamford D.H."/>
            <person name="Hatfull G.F."/>
            <person name="Roine E."/>
            <person name="Hendrix R.W."/>
        </authorList>
    </citation>
    <scope>NUCLEOTIDE SEQUENCE [LARGE SCALE GENOMIC DNA]</scope>
</reference>
<dbReference type="KEGG" id="vg:16193455"/>
<evidence type="ECO:0000313" key="1">
    <source>
        <dbReference type="EMBL" id="AGM11939.1"/>
    </source>
</evidence>
<accession>R4T854</accession>